<dbReference type="PANTHER" id="PTHR33397:SF5">
    <property type="entry name" value="RNASE YUTE-RELATED"/>
    <property type="match status" value="1"/>
</dbReference>
<evidence type="ECO:0000256" key="1">
    <source>
        <dbReference type="ARBA" id="ARBA00022649"/>
    </source>
</evidence>
<dbReference type="GO" id="GO:0004540">
    <property type="term" value="F:RNA nuclease activity"/>
    <property type="evidence" value="ECO:0007669"/>
    <property type="project" value="InterPro"/>
</dbReference>
<reference evidence="5 6" key="1">
    <citation type="journal article" date="2016" name="Nat. Commun.">
        <title>Thousands of microbial genomes shed light on interconnected biogeochemical processes in an aquifer system.</title>
        <authorList>
            <person name="Anantharaman K."/>
            <person name="Brown C.T."/>
            <person name="Hug L.A."/>
            <person name="Sharon I."/>
            <person name="Castelle C.J."/>
            <person name="Probst A.J."/>
            <person name="Thomas B.C."/>
            <person name="Singh A."/>
            <person name="Wilkins M.J."/>
            <person name="Karaoz U."/>
            <person name="Brodie E.L."/>
            <person name="Williams K.H."/>
            <person name="Hubbard S.S."/>
            <person name="Banfield J.F."/>
        </authorList>
    </citation>
    <scope>NUCLEOTIDE SEQUENCE [LARGE SCALE GENOMIC DNA]</scope>
</reference>
<proteinExistence type="inferred from homology"/>
<dbReference type="Pfam" id="PF01934">
    <property type="entry name" value="HepT-like"/>
    <property type="match status" value="1"/>
</dbReference>
<evidence type="ECO:0008006" key="7">
    <source>
        <dbReference type="Google" id="ProtNLM"/>
    </source>
</evidence>
<organism evidence="5 6">
    <name type="scientific">Candidatus Daviesbacteria bacterium RIFOXYD1_FULL_41_10</name>
    <dbReference type="NCBI Taxonomy" id="1797801"/>
    <lineage>
        <taxon>Bacteria</taxon>
        <taxon>Candidatus Daviesiibacteriota</taxon>
    </lineage>
</organism>
<evidence type="ECO:0000313" key="5">
    <source>
        <dbReference type="EMBL" id="OGE70797.1"/>
    </source>
</evidence>
<evidence type="ECO:0000313" key="6">
    <source>
        <dbReference type="Proteomes" id="UP000177135"/>
    </source>
</evidence>
<accession>A0A1F5MZI5</accession>
<dbReference type="InterPro" id="IPR008201">
    <property type="entry name" value="HepT-like"/>
</dbReference>
<dbReference type="GO" id="GO:0110001">
    <property type="term" value="C:toxin-antitoxin complex"/>
    <property type="evidence" value="ECO:0007669"/>
    <property type="project" value="InterPro"/>
</dbReference>
<dbReference type="InterPro" id="IPR037038">
    <property type="entry name" value="HepT-like_sf"/>
</dbReference>
<name>A0A1F5MZI5_9BACT</name>
<evidence type="ECO:0000256" key="3">
    <source>
        <dbReference type="ARBA" id="ARBA00022801"/>
    </source>
</evidence>
<sequence>MTDNFIIESKISSIQKYLQILKGFQNYSQKQIEGDVHLRGSAERYLYLLTQSVLDLAEAIISFKDLRRPQTYSESFDILHEEKLISPDLTEKLVKMAKFRNIISRDYEDLDFTIIYDVLQKHLQDIEEFLSVVEDKLNIH</sequence>
<dbReference type="NCBIfam" id="NF047751">
    <property type="entry name" value="HepT_toxin"/>
    <property type="match status" value="1"/>
</dbReference>
<dbReference type="AlphaFoldDB" id="A0A1F5MZI5"/>
<keyword evidence="3" id="KW-0378">Hydrolase</keyword>
<keyword evidence="1" id="KW-1277">Toxin-antitoxin system</keyword>
<dbReference type="PANTHER" id="PTHR33397">
    <property type="entry name" value="UPF0331 PROTEIN YUTE"/>
    <property type="match status" value="1"/>
</dbReference>
<dbReference type="GO" id="GO:0016787">
    <property type="term" value="F:hydrolase activity"/>
    <property type="evidence" value="ECO:0007669"/>
    <property type="project" value="UniProtKB-KW"/>
</dbReference>
<protein>
    <recommendedName>
        <fullName evidence="7">DUF86 domain-containing protein</fullName>
    </recommendedName>
</protein>
<gene>
    <name evidence="5" type="ORF">A2617_01800</name>
</gene>
<dbReference type="EMBL" id="MFEC01000034">
    <property type="protein sequence ID" value="OGE70797.1"/>
    <property type="molecule type" value="Genomic_DNA"/>
</dbReference>
<evidence type="ECO:0000256" key="4">
    <source>
        <dbReference type="ARBA" id="ARBA00024207"/>
    </source>
</evidence>
<dbReference type="Gene3D" id="1.20.120.580">
    <property type="entry name" value="bsu32300-like"/>
    <property type="match status" value="1"/>
</dbReference>
<comment type="caution">
    <text evidence="5">The sequence shown here is derived from an EMBL/GenBank/DDBJ whole genome shotgun (WGS) entry which is preliminary data.</text>
</comment>
<evidence type="ECO:0000256" key="2">
    <source>
        <dbReference type="ARBA" id="ARBA00022722"/>
    </source>
</evidence>
<comment type="similarity">
    <text evidence="4">Belongs to the HepT RNase toxin family.</text>
</comment>
<dbReference type="InterPro" id="IPR052379">
    <property type="entry name" value="Type_VII_TA_RNase"/>
</dbReference>
<dbReference type="Proteomes" id="UP000177135">
    <property type="component" value="Unassembled WGS sequence"/>
</dbReference>
<keyword evidence="2" id="KW-0540">Nuclease</keyword>